<dbReference type="AlphaFoldDB" id="A0A915Q0Q7"/>
<protein>
    <submittedName>
        <fullName evidence="2">Uncharacterized protein</fullName>
    </submittedName>
</protein>
<dbReference type="WBParaSite" id="sdigi.contig42.g2704.t1">
    <property type="protein sequence ID" value="sdigi.contig42.g2704.t1"/>
    <property type="gene ID" value="sdigi.contig42.g2704"/>
</dbReference>
<proteinExistence type="predicted"/>
<accession>A0A915Q0Q7</accession>
<organism evidence="1 2">
    <name type="scientific">Setaria digitata</name>
    <dbReference type="NCBI Taxonomy" id="48799"/>
    <lineage>
        <taxon>Eukaryota</taxon>
        <taxon>Metazoa</taxon>
        <taxon>Ecdysozoa</taxon>
        <taxon>Nematoda</taxon>
        <taxon>Chromadorea</taxon>
        <taxon>Rhabditida</taxon>
        <taxon>Spirurina</taxon>
        <taxon>Spiruromorpha</taxon>
        <taxon>Filarioidea</taxon>
        <taxon>Setariidae</taxon>
        <taxon>Setaria</taxon>
    </lineage>
</organism>
<evidence type="ECO:0000313" key="1">
    <source>
        <dbReference type="Proteomes" id="UP000887581"/>
    </source>
</evidence>
<evidence type="ECO:0000313" key="2">
    <source>
        <dbReference type="WBParaSite" id="sdigi.contig42.g2704.t1"/>
    </source>
</evidence>
<dbReference type="Proteomes" id="UP000887581">
    <property type="component" value="Unplaced"/>
</dbReference>
<keyword evidence="1" id="KW-1185">Reference proteome</keyword>
<sequence>MPVLCCYAKRRRSSPAIKSPEQYRREIPGMALARLDEFESLTPLMMMPGGSTDDAPSTRRYCISSIASQSPPPPRRLTNGKTLIVPLNSGKGRTPFVPLLATPDSKGAPLENGGMKGCSAITEDEENVPISSNLDKADADFISIDRTTASYFEPRQQRLQQCECGIPKQDKAPIFELPTPSYAPPPLPVLLVRSPRRKFRCGLILTDLANCLVTERLLTSHPDDHISLMMLQANDCRVHLVPDLIAIIRVT</sequence>
<reference evidence="2" key="1">
    <citation type="submission" date="2022-11" db="UniProtKB">
        <authorList>
            <consortium name="WormBaseParasite"/>
        </authorList>
    </citation>
    <scope>IDENTIFICATION</scope>
</reference>
<name>A0A915Q0Q7_9BILA</name>